<dbReference type="InterPro" id="IPR018114">
    <property type="entry name" value="TRYPSIN_HIS"/>
</dbReference>
<dbReference type="Pfam" id="PF00089">
    <property type="entry name" value="Trypsin"/>
    <property type="match status" value="1"/>
</dbReference>
<dbReference type="GO" id="GO:0004252">
    <property type="term" value="F:serine-type endopeptidase activity"/>
    <property type="evidence" value="ECO:0007669"/>
    <property type="project" value="InterPro"/>
</dbReference>
<feature type="domain" description="Peptidase S1" evidence="6">
    <location>
        <begin position="30"/>
        <end position="302"/>
    </location>
</feature>
<sequence length="312" mass="35100">MAVVTTRIQTVQITRKRSICDCFHNCRSPVIRKQSLCYQKFLDKREAKPHTAPYVVSIQLMTPDHGLVHYCAGTIINESWIVTAAHCVSNPLIGINSMIMAGCHDIHARHESGNIQLRQIDYYTIHELYLGGINPYDIALIHTEKPFKFDKYVQPAHLPKSNSLPNGYGRLYGWGNMSMTKREQYPHKLQMADMPILDFNLSERILNASGMQLHVTNFCTGPLTGGISICTADSGGPLMQMYRRQYPTIVGIASWDKCSSSTRGPTPIKKSYLIGTFIGIIQPLKLLLGLFSYDKQIKFMLNIQACAMSDVL</sequence>
<evidence type="ECO:0000313" key="8">
    <source>
        <dbReference type="Proteomes" id="UP000091820"/>
    </source>
</evidence>
<dbReference type="PRINTS" id="PR00722">
    <property type="entry name" value="CHYMOTRYPSIN"/>
</dbReference>
<dbReference type="InterPro" id="IPR001314">
    <property type="entry name" value="Peptidase_S1A"/>
</dbReference>
<dbReference type="PROSITE" id="PS00134">
    <property type="entry name" value="TRYPSIN_HIS"/>
    <property type="match status" value="1"/>
</dbReference>
<evidence type="ECO:0000256" key="5">
    <source>
        <dbReference type="SAM" id="Phobius"/>
    </source>
</evidence>
<reference evidence="7" key="2">
    <citation type="submission" date="2020-05" db="UniProtKB">
        <authorList>
            <consortium name="EnsemblMetazoa"/>
        </authorList>
    </citation>
    <scope>IDENTIFICATION</scope>
    <source>
        <strain evidence="7">IAEA</strain>
    </source>
</reference>
<name>A0A1A9WRW5_9MUSC</name>
<keyword evidence="1" id="KW-1015">Disulfide bond</keyword>
<feature type="transmembrane region" description="Helical" evidence="5">
    <location>
        <begin position="272"/>
        <end position="293"/>
    </location>
</feature>
<dbReference type="CDD" id="cd00190">
    <property type="entry name" value="Tryp_SPc"/>
    <property type="match status" value="1"/>
</dbReference>
<dbReference type="PANTHER" id="PTHR24252:SF8">
    <property type="entry name" value="ACROSIN"/>
    <property type="match status" value="1"/>
</dbReference>
<dbReference type="STRING" id="37001.A0A1A9WRW5"/>
<dbReference type="PROSITE" id="PS50240">
    <property type="entry name" value="TRYPSIN_DOM"/>
    <property type="match status" value="1"/>
</dbReference>
<dbReference type="SUPFAM" id="SSF50494">
    <property type="entry name" value="Trypsin-like serine proteases"/>
    <property type="match status" value="1"/>
</dbReference>
<dbReference type="VEuPathDB" id="VectorBase:GBRI029912"/>
<dbReference type="GO" id="GO:0006508">
    <property type="term" value="P:proteolysis"/>
    <property type="evidence" value="ECO:0007669"/>
    <property type="project" value="InterPro"/>
</dbReference>
<comment type="function">
    <text evidence="2">Protein with lectin and protease activity involved in the establishment of trypanosome infections in tsetse flies. Binds D-glucosamine and agglutinates bloodstream-form trypanosomes and rabbit red blood cells. Capable of inducing transformation of bloodstream-form trypanosomes into procyclic (midgut) forms in vitro.</text>
</comment>
<dbReference type="Gene3D" id="2.40.10.10">
    <property type="entry name" value="Trypsin-like serine proteases"/>
    <property type="match status" value="2"/>
</dbReference>
<reference evidence="8" key="1">
    <citation type="submission" date="2014-03" db="EMBL/GenBank/DDBJ databases">
        <authorList>
            <person name="Aksoy S."/>
            <person name="Warren W."/>
            <person name="Wilson R.K."/>
        </authorList>
    </citation>
    <scope>NUCLEOTIDE SEQUENCE [LARGE SCALE GENOMIC DNA]</scope>
    <source>
        <strain evidence="8">IAEA</strain>
    </source>
</reference>
<dbReference type="InterPro" id="IPR043504">
    <property type="entry name" value="Peptidase_S1_PA_chymotrypsin"/>
</dbReference>
<evidence type="ECO:0000256" key="1">
    <source>
        <dbReference type="ARBA" id="ARBA00023157"/>
    </source>
</evidence>
<dbReference type="Proteomes" id="UP000091820">
    <property type="component" value="Unassembled WGS sequence"/>
</dbReference>
<dbReference type="EnsemblMetazoa" id="GBRI029912-RA">
    <property type="protein sequence ID" value="GBRI029912-PA"/>
    <property type="gene ID" value="GBRI029912"/>
</dbReference>
<dbReference type="InterPro" id="IPR001254">
    <property type="entry name" value="Trypsin_dom"/>
</dbReference>
<accession>A0A1A9WRW5</accession>
<organism evidence="7 8">
    <name type="scientific">Glossina brevipalpis</name>
    <dbReference type="NCBI Taxonomy" id="37001"/>
    <lineage>
        <taxon>Eukaryota</taxon>
        <taxon>Metazoa</taxon>
        <taxon>Ecdysozoa</taxon>
        <taxon>Arthropoda</taxon>
        <taxon>Hexapoda</taxon>
        <taxon>Insecta</taxon>
        <taxon>Pterygota</taxon>
        <taxon>Neoptera</taxon>
        <taxon>Endopterygota</taxon>
        <taxon>Diptera</taxon>
        <taxon>Brachycera</taxon>
        <taxon>Muscomorpha</taxon>
        <taxon>Hippoboscoidea</taxon>
        <taxon>Glossinidae</taxon>
        <taxon>Glossina</taxon>
    </lineage>
</organism>
<dbReference type="SMART" id="SM00020">
    <property type="entry name" value="Tryp_SPc"/>
    <property type="match status" value="1"/>
</dbReference>
<keyword evidence="5" id="KW-1133">Transmembrane helix</keyword>
<proteinExistence type="predicted"/>
<dbReference type="AlphaFoldDB" id="A0A1A9WRW5"/>
<keyword evidence="5" id="KW-0812">Transmembrane</keyword>
<protein>
    <recommendedName>
        <fullName evidence="3">Lectizyme</fullName>
    </recommendedName>
    <alternativeName>
        <fullName evidence="4">Proteolytic lectin</fullName>
    </alternativeName>
</protein>
<evidence type="ECO:0000256" key="3">
    <source>
        <dbReference type="ARBA" id="ARBA00067663"/>
    </source>
</evidence>
<evidence type="ECO:0000313" key="7">
    <source>
        <dbReference type="EnsemblMetazoa" id="GBRI029912-PA"/>
    </source>
</evidence>
<keyword evidence="8" id="KW-1185">Reference proteome</keyword>
<dbReference type="InterPro" id="IPR009003">
    <property type="entry name" value="Peptidase_S1_PA"/>
</dbReference>
<evidence type="ECO:0000256" key="2">
    <source>
        <dbReference type="ARBA" id="ARBA00057221"/>
    </source>
</evidence>
<dbReference type="FunFam" id="2.40.10.10:FF:000068">
    <property type="entry name" value="transmembrane protease serine 2"/>
    <property type="match status" value="1"/>
</dbReference>
<keyword evidence="5" id="KW-0472">Membrane</keyword>
<evidence type="ECO:0000256" key="4">
    <source>
        <dbReference type="ARBA" id="ARBA00077177"/>
    </source>
</evidence>
<dbReference type="PANTHER" id="PTHR24252">
    <property type="entry name" value="ACROSIN-RELATED"/>
    <property type="match status" value="1"/>
</dbReference>
<evidence type="ECO:0000259" key="6">
    <source>
        <dbReference type="PROSITE" id="PS50240"/>
    </source>
</evidence>